<keyword evidence="2" id="KW-0378">Hydrolase</keyword>
<evidence type="ECO:0000313" key="8">
    <source>
        <dbReference type="Proteomes" id="UP001212152"/>
    </source>
</evidence>
<dbReference type="InterPro" id="IPR013108">
    <property type="entry name" value="Amidohydro_3"/>
</dbReference>
<evidence type="ECO:0000256" key="2">
    <source>
        <dbReference type="ARBA" id="ARBA00022801"/>
    </source>
</evidence>
<dbReference type="PANTHER" id="PTHR22642">
    <property type="entry name" value="IMIDAZOLONEPROPIONASE"/>
    <property type="match status" value="1"/>
</dbReference>
<keyword evidence="1" id="KW-0479">Metal-binding</keyword>
<evidence type="ECO:0000313" key="7">
    <source>
        <dbReference type="EMBL" id="KAJ3174535.1"/>
    </source>
</evidence>
<dbReference type="Pfam" id="PF22039">
    <property type="entry name" value="HUTI_composite_bact"/>
    <property type="match status" value="1"/>
</dbReference>
<accession>A0AAD5XKL7</accession>
<organism evidence="7 8">
    <name type="scientific">Geranomyces variabilis</name>
    <dbReference type="NCBI Taxonomy" id="109894"/>
    <lineage>
        <taxon>Eukaryota</taxon>
        <taxon>Fungi</taxon>
        <taxon>Fungi incertae sedis</taxon>
        <taxon>Chytridiomycota</taxon>
        <taxon>Chytridiomycota incertae sedis</taxon>
        <taxon>Chytridiomycetes</taxon>
        <taxon>Spizellomycetales</taxon>
        <taxon>Powellomycetaceae</taxon>
        <taxon>Geranomyces</taxon>
    </lineage>
</organism>
<evidence type="ECO:0000256" key="4">
    <source>
        <dbReference type="SAM" id="Phobius"/>
    </source>
</evidence>
<dbReference type="Pfam" id="PF07969">
    <property type="entry name" value="Amidohydro_3"/>
    <property type="match status" value="1"/>
</dbReference>
<name>A0AAD5XKL7_9FUNG</name>
<keyword evidence="3" id="KW-0862">Zinc</keyword>
<dbReference type="Gene3D" id="2.30.40.10">
    <property type="entry name" value="Urease, subunit C, domain 1"/>
    <property type="match status" value="1"/>
</dbReference>
<dbReference type="InterPro" id="IPR032466">
    <property type="entry name" value="Metal_Hydrolase"/>
</dbReference>
<evidence type="ECO:0000259" key="6">
    <source>
        <dbReference type="Pfam" id="PF22039"/>
    </source>
</evidence>
<feature type="transmembrane region" description="Helical" evidence="4">
    <location>
        <begin position="41"/>
        <end position="60"/>
    </location>
</feature>
<dbReference type="Proteomes" id="UP001212152">
    <property type="component" value="Unassembled WGS sequence"/>
</dbReference>
<evidence type="ECO:0008006" key="9">
    <source>
        <dbReference type="Google" id="ProtNLM"/>
    </source>
</evidence>
<comment type="caution">
    <text evidence="7">The sequence shown here is derived from an EMBL/GenBank/DDBJ whole genome shotgun (WGS) entry which is preliminary data.</text>
</comment>
<feature type="domain" description="Amidohydrolase 3" evidence="5">
    <location>
        <begin position="116"/>
        <end position="607"/>
    </location>
</feature>
<gene>
    <name evidence="7" type="ORF">HDU87_007127</name>
</gene>
<dbReference type="InterPro" id="IPR033932">
    <property type="entry name" value="YtcJ-like"/>
</dbReference>
<protein>
    <recommendedName>
        <fullName evidence="9">Amidohydrolase 3 domain-containing protein</fullName>
    </recommendedName>
</protein>
<dbReference type="GO" id="GO:0016810">
    <property type="term" value="F:hydrolase activity, acting on carbon-nitrogen (but not peptide) bonds"/>
    <property type="evidence" value="ECO:0007669"/>
    <property type="project" value="InterPro"/>
</dbReference>
<evidence type="ECO:0000256" key="3">
    <source>
        <dbReference type="ARBA" id="ARBA00022833"/>
    </source>
</evidence>
<keyword evidence="4" id="KW-1133">Transmembrane helix</keyword>
<dbReference type="SUPFAM" id="SSF51556">
    <property type="entry name" value="Metallo-dependent hydrolases"/>
    <property type="match status" value="1"/>
</dbReference>
<dbReference type="GO" id="GO:0046872">
    <property type="term" value="F:metal ion binding"/>
    <property type="evidence" value="ECO:0007669"/>
    <property type="project" value="UniProtKB-KW"/>
</dbReference>
<evidence type="ECO:0000259" key="5">
    <source>
        <dbReference type="Pfam" id="PF07969"/>
    </source>
</evidence>
<dbReference type="PANTHER" id="PTHR22642:SF2">
    <property type="entry name" value="PROTEIN LONG AFTER FAR-RED 3"/>
    <property type="match status" value="1"/>
</dbReference>
<keyword evidence="8" id="KW-1185">Reference proteome</keyword>
<dbReference type="Gene3D" id="3.10.310.70">
    <property type="match status" value="1"/>
</dbReference>
<proteinExistence type="predicted"/>
<feature type="domain" description="Aminodeoxyfutalosine deaminase/Imidazolonepropionase-like composite" evidence="6">
    <location>
        <begin position="89"/>
        <end position="113"/>
    </location>
</feature>
<evidence type="ECO:0000256" key="1">
    <source>
        <dbReference type="ARBA" id="ARBA00022723"/>
    </source>
</evidence>
<dbReference type="Gene3D" id="3.20.20.140">
    <property type="entry name" value="Metal-dependent hydrolases"/>
    <property type="match status" value="1"/>
</dbReference>
<dbReference type="AlphaFoldDB" id="A0AAD5XKL7"/>
<dbReference type="InterPro" id="IPR054418">
    <property type="entry name" value="MQNX/HUTI_composite_N"/>
</dbReference>
<dbReference type="CDD" id="cd01300">
    <property type="entry name" value="YtcJ_like"/>
    <property type="match status" value="1"/>
</dbReference>
<keyword evidence="4" id="KW-0812">Transmembrane</keyword>
<sequence>MRNRLGGSPPKSPCASDEVAALLPGGLRVAKPERPSTSWKILAALVVIGAALVIVATCLIRRTRKEESYYLVHNAVVHTVDPAVQRAEAFVVKDGRFVAVGTYAQLKQEHPAAVGFDAKQQNIVPGLIDSHGHLIEQGLAFLQADVTGSASISAVRQNLIRYLDANPVIEREGDWVTGKGWDQTIWPETSFKFPNATDLDVDHRLAKVPICLFRLDYHAFWLNTAALERVASYLPEPGVPIDGGEAIRDANGHLTGVLLDRAMDMIEGALPQPSEARVKEALKAVTRNMVENGLTGLHDAGVPPWQMRALRKAIDEKRMPIRNYAMVRCPNPEKYCGDLFEKGTYGDRLTVGSVKLFLDGAVGSWGAAMLDPYSDDSSKSGFLRLPEKIIPDLIAEWADNGFQVNIHCIGDRANKLALDGFESYFSQHGVNGTERRMRIEHAQIIAEADIARFASLGVIPSMQPTHATTDMSYVEKRLGPKRVRGAYAWRSLLSAGVKHIALGSDFPIEGVNPLLGIHAAVTRLDPAGHSPHGPNGWFPEQKLTPMEALRGFTLDAAWAAFQEDELGSIAVGKKADFAVFDRDFLSNGANILQAKCVATFVDGQAVFGMI</sequence>
<dbReference type="EMBL" id="JADGJQ010000064">
    <property type="protein sequence ID" value="KAJ3174535.1"/>
    <property type="molecule type" value="Genomic_DNA"/>
</dbReference>
<reference evidence="7" key="1">
    <citation type="submission" date="2020-05" db="EMBL/GenBank/DDBJ databases">
        <title>Phylogenomic resolution of chytrid fungi.</title>
        <authorList>
            <person name="Stajich J.E."/>
            <person name="Amses K."/>
            <person name="Simmons R."/>
            <person name="Seto K."/>
            <person name="Myers J."/>
            <person name="Bonds A."/>
            <person name="Quandt C.A."/>
            <person name="Barry K."/>
            <person name="Liu P."/>
            <person name="Grigoriev I."/>
            <person name="Longcore J.E."/>
            <person name="James T.Y."/>
        </authorList>
    </citation>
    <scope>NUCLEOTIDE SEQUENCE</scope>
    <source>
        <strain evidence="7">JEL0379</strain>
    </source>
</reference>
<keyword evidence="4" id="KW-0472">Membrane</keyword>
<dbReference type="SUPFAM" id="SSF51338">
    <property type="entry name" value="Composite domain of metallo-dependent hydrolases"/>
    <property type="match status" value="1"/>
</dbReference>
<dbReference type="InterPro" id="IPR011059">
    <property type="entry name" value="Metal-dep_hydrolase_composite"/>
</dbReference>